<evidence type="ECO:0000256" key="2">
    <source>
        <dbReference type="ARBA" id="ARBA00004300"/>
    </source>
</evidence>
<evidence type="ECO:0000256" key="4">
    <source>
        <dbReference type="ARBA" id="ARBA00022614"/>
    </source>
</evidence>
<protein>
    <recommendedName>
        <fullName evidence="10">Centrosomal protein of 97 kDa</fullName>
    </recommendedName>
    <alternativeName>
        <fullName evidence="8">Dynein axonemal assembly factor 1 homolog</fullName>
    </alternativeName>
    <alternativeName>
        <fullName evidence="11">Leucine-rich repeat and IQ domain-containing protein 2</fullName>
    </alternativeName>
</protein>
<evidence type="ECO:0000313" key="14">
    <source>
        <dbReference type="EMBL" id="JAS28924.1"/>
    </source>
</evidence>
<dbReference type="CDD" id="cd23767">
    <property type="entry name" value="IQCD"/>
    <property type="match status" value="1"/>
</dbReference>
<dbReference type="PROSITE" id="PS51450">
    <property type="entry name" value="LRR"/>
    <property type="match status" value="4"/>
</dbReference>
<evidence type="ECO:0000256" key="9">
    <source>
        <dbReference type="ARBA" id="ARBA00058656"/>
    </source>
</evidence>
<keyword evidence="3" id="KW-0963">Cytoplasm</keyword>
<organism evidence="14">
    <name type="scientific">Clastoptera arizonana</name>
    <name type="common">Arizona spittle bug</name>
    <dbReference type="NCBI Taxonomy" id="38151"/>
    <lineage>
        <taxon>Eukaryota</taxon>
        <taxon>Metazoa</taxon>
        <taxon>Ecdysozoa</taxon>
        <taxon>Arthropoda</taxon>
        <taxon>Hexapoda</taxon>
        <taxon>Insecta</taxon>
        <taxon>Pterygota</taxon>
        <taxon>Neoptera</taxon>
        <taxon>Paraneoptera</taxon>
        <taxon>Hemiptera</taxon>
        <taxon>Auchenorrhyncha</taxon>
        <taxon>Cercopoidea</taxon>
        <taxon>Clastopteridae</taxon>
        <taxon>Clastoptera</taxon>
    </lineage>
</organism>
<dbReference type="Pfam" id="PF00612">
    <property type="entry name" value="IQ"/>
    <property type="match status" value="1"/>
</dbReference>
<keyword evidence="6" id="KW-0970">Cilium biogenesis/degradation</keyword>
<gene>
    <name evidence="14" type="ORF">g.39347</name>
</gene>
<feature type="coiled-coil region" evidence="12">
    <location>
        <begin position="540"/>
        <end position="567"/>
    </location>
</feature>
<sequence>MDVSLLNGDHSTLNLSGQGLIKLAKGHHSSEEASKVTCLILDSNELQRLDNIDGFPSLVELSARHNHLVRMFSVNKLNHLVRLDLSNNKIHSIEGLKDLEQLKWLNLSGNNIKTIEHLHKNILLEYLALSENGIALISNLSHLTKLKQLFLHKNHIGGLKHCELYLPKSIVTLTLAHNNLVDLNEISHLVQLEGLREFSISGNPCVTMSGSEIGFDYRPFLINWCMGLKVIDGYAVDDIERLKGEWLYSHGRGRQFRLGEQGALVQYLAECCPLNSLHLETEQEKKLRLILSKAHQHQQQLKQEQLKKNKDTRGSVRSKIPKPQLQQENDLMTRSLDPSLLDSCTMHVKDQEDIRSCMHQAQMSLTQSLHGPESLTNIPYRPTDRPAVSGSPLPAATKLVPVPESLISPSVGAPPIVPTVIPSKTGISKEKLQMIKTKAQEKRDKKTDKETDKAATCIQKVWRGYRTRTLNQKVLSVYQHIQTLRTNQFIKKLSADMEATRAALDCEHKLQLIQMEAINALWKKVVSLQPVRNDEGMNDVKELAETCTRLNNQVQQLQESMQEVLRCVSPSVCSSTQTSTQTEITAVHTPQEDRFLYQKSTATCSTGGRPSTLPLPPVQLTHYADSLVDGVIKTTVAQQEEDNEEITP</sequence>
<evidence type="ECO:0000256" key="3">
    <source>
        <dbReference type="ARBA" id="ARBA00022490"/>
    </source>
</evidence>
<dbReference type="FunFam" id="3.80.10.10:FF:000165">
    <property type="entry name" value="Centrosomal protein of 97 kDa"/>
    <property type="match status" value="1"/>
</dbReference>
<evidence type="ECO:0000256" key="1">
    <source>
        <dbReference type="ARBA" id="ARBA00003843"/>
    </source>
</evidence>
<evidence type="ECO:0000256" key="5">
    <source>
        <dbReference type="ARBA" id="ARBA00022737"/>
    </source>
</evidence>
<dbReference type="AlphaFoldDB" id="A0A1B6DTC1"/>
<dbReference type="PANTHER" id="PTHR45973:SF2">
    <property type="entry name" value="CENTROSOMAL PROTEIN OF 97 KDA"/>
    <property type="match status" value="1"/>
</dbReference>
<dbReference type="InterPro" id="IPR000048">
    <property type="entry name" value="IQ_motif_EF-hand-BS"/>
</dbReference>
<dbReference type="InterPro" id="IPR050576">
    <property type="entry name" value="Cilia_flagella_integrity"/>
</dbReference>
<evidence type="ECO:0000256" key="13">
    <source>
        <dbReference type="SAM" id="MobiDB-lite"/>
    </source>
</evidence>
<evidence type="ECO:0000256" key="10">
    <source>
        <dbReference type="ARBA" id="ARBA00068862"/>
    </source>
</evidence>
<dbReference type="PANTHER" id="PTHR45973">
    <property type="entry name" value="PROTEIN PHOSPHATASE 1 REGULATORY SUBUNIT SDS22-RELATED"/>
    <property type="match status" value="1"/>
</dbReference>
<keyword evidence="7" id="KW-0206">Cytoskeleton</keyword>
<evidence type="ECO:0000256" key="7">
    <source>
        <dbReference type="ARBA" id="ARBA00023212"/>
    </source>
</evidence>
<evidence type="ECO:0000256" key="12">
    <source>
        <dbReference type="SAM" id="Coils"/>
    </source>
</evidence>
<evidence type="ECO:0000256" key="11">
    <source>
        <dbReference type="ARBA" id="ARBA00076677"/>
    </source>
</evidence>
<feature type="region of interest" description="Disordered" evidence="13">
    <location>
        <begin position="302"/>
        <end position="325"/>
    </location>
</feature>
<feature type="compositionally biased region" description="Basic and acidic residues" evidence="13">
    <location>
        <begin position="304"/>
        <end position="314"/>
    </location>
</feature>
<reference evidence="14" key="1">
    <citation type="submission" date="2015-12" db="EMBL/GenBank/DDBJ databases">
        <title>De novo transcriptome assembly of four potential Pierce s Disease insect vectors from Arizona vineyards.</title>
        <authorList>
            <person name="Tassone E.E."/>
        </authorList>
    </citation>
    <scope>NUCLEOTIDE SEQUENCE</scope>
</reference>
<keyword evidence="12" id="KW-0175">Coiled coil</keyword>
<evidence type="ECO:0000256" key="6">
    <source>
        <dbReference type="ARBA" id="ARBA00022794"/>
    </source>
</evidence>
<comment type="function">
    <text evidence="1">Cilium-specific protein required for cilia structures.</text>
</comment>
<dbReference type="PROSITE" id="PS50096">
    <property type="entry name" value="IQ"/>
    <property type="match status" value="1"/>
</dbReference>
<comment type="function">
    <text evidence="9">Acts as a key negative regulator of ciliogenesis in collaboration with CCP110 by capping the mother centriole thereby preventing cilia formation. Required for recruitment of CCP110 to the centrosome.</text>
</comment>
<keyword evidence="4" id="KW-0433">Leucine-rich repeat</keyword>
<name>A0A1B6DTC1_9HEMI</name>
<dbReference type="Gene3D" id="3.80.10.10">
    <property type="entry name" value="Ribonuclease Inhibitor"/>
    <property type="match status" value="2"/>
</dbReference>
<dbReference type="GO" id="GO:0030030">
    <property type="term" value="P:cell projection organization"/>
    <property type="evidence" value="ECO:0007669"/>
    <property type="project" value="UniProtKB-KW"/>
</dbReference>
<dbReference type="Gene3D" id="1.20.5.190">
    <property type="match status" value="1"/>
</dbReference>
<accession>A0A1B6DTC1</accession>
<keyword evidence="5" id="KW-0677">Repeat</keyword>
<dbReference type="InterPro" id="IPR032675">
    <property type="entry name" value="LRR_dom_sf"/>
</dbReference>
<dbReference type="InterPro" id="IPR001611">
    <property type="entry name" value="Leu-rich_rpt"/>
</dbReference>
<dbReference type="GO" id="GO:0005813">
    <property type="term" value="C:centrosome"/>
    <property type="evidence" value="ECO:0007669"/>
    <property type="project" value="UniProtKB-SubCell"/>
</dbReference>
<dbReference type="EMBL" id="GEDC01008374">
    <property type="protein sequence ID" value="JAS28924.1"/>
    <property type="molecule type" value="Transcribed_RNA"/>
</dbReference>
<dbReference type="Pfam" id="PF14580">
    <property type="entry name" value="LRR_9"/>
    <property type="match status" value="1"/>
</dbReference>
<dbReference type="SUPFAM" id="SSF52058">
    <property type="entry name" value="L domain-like"/>
    <property type="match status" value="1"/>
</dbReference>
<proteinExistence type="predicted"/>
<dbReference type="GO" id="GO:1902018">
    <property type="term" value="P:negative regulation of cilium assembly"/>
    <property type="evidence" value="ECO:0007669"/>
    <property type="project" value="TreeGrafter"/>
</dbReference>
<comment type="subcellular location">
    <subcellularLocation>
        <location evidence="2">Cytoplasm</location>
        <location evidence="2">Cytoskeleton</location>
        <location evidence="2">Microtubule organizing center</location>
        <location evidence="2">Centrosome</location>
    </subcellularLocation>
</comment>
<dbReference type="SMART" id="SM00365">
    <property type="entry name" value="LRR_SD22"/>
    <property type="match status" value="5"/>
</dbReference>
<evidence type="ECO:0000256" key="8">
    <source>
        <dbReference type="ARBA" id="ARBA00024433"/>
    </source>
</evidence>